<dbReference type="Gene3D" id="2.40.240.10">
    <property type="entry name" value="Ribosomal Protein L25, Chain P"/>
    <property type="match status" value="1"/>
</dbReference>
<dbReference type="NCBIfam" id="TIGR00731">
    <property type="entry name" value="bL25_bact_ctc"/>
    <property type="match status" value="1"/>
</dbReference>
<keyword evidence="4 5" id="KW-0687">Ribonucleoprotein</keyword>
<dbReference type="Gene3D" id="2.170.120.20">
    <property type="entry name" value="Ribosomal protein L25, beta domain"/>
    <property type="match status" value="1"/>
</dbReference>
<dbReference type="InterPro" id="IPR001021">
    <property type="entry name" value="Ribosomal_bL25_long"/>
</dbReference>
<keyword evidence="3 5" id="KW-0689">Ribosomal protein</keyword>
<dbReference type="SUPFAM" id="SSF50715">
    <property type="entry name" value="Ribosomal protein L25-like"/>
    <property type="match status" value="1"/>
</dbReference>
<dbReference type="GO" id="GO:0008097">
    <property type="term" value="F:5S rRNA binding"/>
    <property type="evidence" value="ECO:0007669"/>
    <property type="project" value="InterPro"/>
</dbReference>
<comment type="similarity">
    <text evidence="5">Belongs to the bacterial ribosomal protein bL25 family. CTC subfamily.</text>
</comment>
<dbReference type="EMBL" id="CP048000">
    <property type="protein sequence ID" value="QHQ61093.1"/>
    <property type="molecule type" value="Genomic_DNA"/>
</dbReference>
<name>A0A6P1TKY7_9FIRM</name>
<dbReference type="PANTHER" id="PTHR33284">
    <property type="entry name" value="RIBOSOMAL PROTEIN L25/GLN-TRNA SYNTHETASE, ANTI-CODON-BINDING DOMAIN-CONTAINING PROTEIN"/>
    <property type="match status" value="1"/>
</dbReference>
<dbReference type="Pfam" id="PF14693">
    <property type="entry name" value="Ribosomal_TL5_C"/>
    <property type="match status" value="1"/>
</dbReference>
<dbReference type="InterPro" id="IPR020056">
    <property type="entry name" value="Rbsml_bL25/Gln-tRNA_synth_N"/>
</dbReference>
<dbReference type="RefSeq" id="WP_161837920.1">
    <property type="nucleotide sequence ID" value="NZ_CP048000.1"/>
</dbReference>
<dbReference type="PANTHER" id="PTHR33284:SF1">
    <property type="entry name" value="RIBOSOMAL PROTEIN L25_GLN-TRNA SYNTHETASE, ANTI-CODON-BINDING DOMAIN-CONTAINING PROTEIN"/>
    <property type="match status" value="1"/>
</dbReference>
<gene>
    <name evidence="5" type="primary">rplY</name>
    <name evidence="5" type="synonym">ctc</name>
    <name evidence="8" type="ORF">Ana3638_10200</name>
</gene>
<evidence type="ECO:0000259" key="6">
    <source>
        <dbReference type="Pfam" id="PF01386"/>
    </source>
</evidence>
<accession>A0A6P1TKY7</accession>
<dbReference type="KEGG" id="anr:Ana3638_10200"/>
<evidence type="ECO:0000256" key="3">
    <source>
        <dbReference type="ARBA" id="ARBA00022980"/>
    </source>
</evidence>
<evidence type="ECO:0000256" key="5">
    <source>
        <dbReference type="HAMAP-Rule" id="MF_01334"/>
    </source>
</evidence>
<dbReference type="GO" id="GO:0003735">
    <property type="term" value="F:structural constituent of ribosome"/>
    <property type="evidence" value="ECO:0007669"/>
    <property type="project" value="InterPro"/>
</dbReference>
<dbReference type="GO" id="GO:0006412">
    <property type="term" value="P:translation"/>
    <property type="evidence" value="ECO:0007669"/>
    <property type="project" value="UniProtKB-UniRule"/>
</dbReference>
<reference evidence="8 9" key="1">
    <citation type="submission" date="2020-01" db="EMBL/GenBank/DDBJ databases">
        <title>Genome analysis of Anaerocolumna sp. CBA3638.</title>
        <authorList>
            <person name="Kim J."/>
            <person name="Roh S.W."/>
        </authorList>
    </citation>
    <scope>NUCLEOTIDE SEQUENCE [LARGE SCALE GENOMIC DNA]</scope>
    <source>
        <strain evidence="8 9">CBA3638</strain>
    </source>
</reference>
<keyword evidence="9" id="KW-1185">Reference proteome</keyword>
<evidence type="ECO:0000256" key="2">
    <source>
        <dbReference type="ARBA" id="ARBA00022884"/>
    </source>
</evidence>
<evidence type="ECO:0000256" key="4">
    <source>
        <dbReference type="ARBA" id="ARBA00023274"/>
    </source>
</evidence>
<evidence type="ECO:0000313" key="9">
    <source>
        <dbReference type="Proteomes" id="UP000464314"/>
    </source>
</evidence>
<keyword evidence="2 5" id="KW-0694">RNA-binding</keyword>
<protein>
    <recommendedName>
        <fullName evidence="5">Large ribosomal subunit protein bL25</fullName>
    </recommendedName>
    <alternativeName>
        <fullName evidence="5">General stress protein CTC</fullName>
    </alternativeName>
</protein>
<evidence type="ECO:0000256" key="1">
    <source>
        <dbReference type="ARBA" id="ARBA00022730"/>
    </source>
</evidence>
<sequence length="200" mass="22652">MKETVTMKFVTRKERTKGINNQLRKMGYLTGNISGRGIPSIAVAVKKDELRKYLNKYGRNTLFKLEGEENSTYNVMIKEIQISPVNHDFSHVDFQQITLSDEIKTEVLIKITGIELLESKHLYLNRQMDTILVTGLPQNIPENIEIDVSDLTPGEIITIGDLKLPKGIRTEFHPEQVILSASVSKNDGVQEEEPEEKTLG</sequence>
<feature type="domain" description="Large ribosomal subunit protein bL25 beta" evidence="7">
    <location>
        <begin position="102"/>
        <end position="182"/>
    </location>
</feature>
<dbReference type="HAMAP" id="MF_01334">
    <property type="entry name" value="Ribosomal_bL25_CTC"/>
    <property type="match status" value="1"/>
</dbReference>
<evidence type="ECO:0000313" key="8">
    <source>
        <dbReference type="EMBL" id="QHQ61093.1"/>
    </source>
</evidence>
<dbReference type="InterPro" id="IPR037121">
    <property type="entry name" value="Ribosomal_bL25_C"/>
</dbReference>
<keyword evidence="1 5" id="KW-0699">rRNA-binding</keyword>
<dbReference type="InterPro" id="IPR020930">
    <property type="entry name" value="Ribosomal_uL5_bac-type"/>
</dbReference>
<dbReference type="GO" id="GO:0022625">
    <property type="term" value="C:cytosolic large ribosomal subunit"/>
    <property type="evidence" value="ECO:0007669"/>
    <property type="project" value="TreeGrafter"/>
</dbReference>
<dbReference type="AlphaFoldDB" id="A0A6P1TKY7"/>
<comment type="subunit">
    <text evidence="5">Part of the 50S ribosomal subunit; part of the 5S rRNA/L5/L18/L25 subcomplex. Contacts the 5S rRNA. Binds to the 5S rRNA independently of L5 and L18.</text>
</comment>
<comment type="function">
    <text evidence="5">This is one of the proteins that binds to the 5S RNA in the ribosome where it forms part of the central protuberance.</text>
</comment>
<dbReference type="Pfam" id="PF01386">
    <property type="entry name" value="Ribosomal_L25p"/>
    <property type="match status" value="1"/>
</dbReference>
<dbReference type="CDD" id="cd00495">
    <property type="entry name" value="Ribosomal_L25_TL5_CTC"/>
    <property type="match status" value="1"/>
</dbReference>
<dbReference type="InterPro" id="IPR011035">
    <property type="entry name" value="Ribosomal_bL25/Gln-tRNA_synth"/>
</dbReference>
<proteinExistence type="inferred from homology"/>
<feature type="domain" description="Large ribosomal subunit protein bL25 L25" evidence="6">
    <location>
        <begin position="11"/>
        <end position="94"/>
    </location>
</feature>
<evidence type="ECO:0000259" key="7">
    <source>
        <dbReference type="Pfam" id="PF14693"/>
    </source>
</evidence>
<organism evidence="8 9">
    <name type="scientific">Anaerocolumna sedimenticola</name>
    <dbReference type="NCBI Taxonomy" id="2696063"/>
    <lineage>
        <taxon>Bacteria</taxon>
        <taxon>Bacillati</taxon>
        <taxon>Bacillota</taxon>
        <taxon>Clostridia</taxon>
        <taxon>Lachnospirales</taxon>
        <taxon>Lachnospiraceae</taxon>
        <taxon>Anaerocolumna</taxon>
    </lineage>
</organism>
<dbReference type="InterPro" id="IPR029751">
    <property type="entry name" value="Ribosomal_L25_dom"/>
</dbReference>
<dbReference type="InterPro" id="IPR020057">
    <property type="entry name" value="Ribosomal_bL25_b-dom"/>
</dbReference>
<dbReference type="Proteomes" id="UP000464314">
    <property type="component" value="Chromosome"/>
</dbReference>